<evidence type="ECO:0000313" key="2">
    <source>
        <dbReference type="Proteomes" id="UP000789342"/>
    </source>
</evidence>
<evidence type="ECO:0000313" key="1">
    <source>
        <dbReference type="EMBL" id="CAG8711989.1"/>
    </source>
</evidence>
<protein>
    <submittedName>
        <fullName evidence="1">18700_t:CDS:1</fullName>
    </submittedName>
</protein>
<accession>A0A9N9HYU3</accession>
<name>A0A9N9HYU3_9GLOM</name>
<organism evidence="1 2">
    <name type="scientific">Acaulospora morrowiae</name>
    <dbReference type="NCBI Taxonomy" id="94023"/>
    <lineage>
        <taxon>Eukaryota</taxon>
        <taxon>Fungi</taxon>
        <taxon>Fungi incertae sedis</taxon>
        <taxon>Mucoromycota</taxon>
        <taxon>Glomeromycotina</taxon>
        <taxon>Glomeromycetes</taxon>
        <taxon>Diversisporales</taxon>
        <taxon>Acaulosporaceae</taxon>
        <taxon>Acaulospora</taxon>
    </lineage>
</organism>
<keyword evidence="2" id="KW-1185">Reference proteome</keyword>
<reference evidence="1" key="1">
    <citation type="submission" date="2021-06" db="EMBL/GenBank/DDBJ databases">
        <authorList>
            <person name="Kallberg Y."/>
            <person name="Tangrot J."/>
            <person name="Rosling A."/>
        </authorList>
    </citation>
    <scope>NUCLEOTIDE SEQUENCE</scope>
    <source>
        <strain evidence="1">CL551</strain>
    </source>
</reference>
<proteinExistence type="predicted"/>
<gene>
    <name evidence="1" type="ORF">AMORRO_LOCUS12744</name>
</gene>
<dbReference type="AlphaFoldDB" id="A0A9N9HYU3"/>
<dbReference type="Proteomes" id="UP000789342">
    <property type="component" value="Unassembled WGS sequence"/>
</dbReference>
<comment type="caution">
    <text evidence="1">The sequence shown here is derived from an EMBL/GenBank/DDBJ whole genome shotgun (WGS) entry which is preliminary data.</text>
</comment>
<dbReference type="EMBL" id="CAJVPV010019702">
    <property type="protein sequence ID" value="CAG8711989.1"/>
    <property type="molecule type" value="Genomic_DNA"/>
</dbReference>
<feature type="non-terminal residue" evidence="1">
    <location>
        <position position="80"/>
    </location>
</feature>
<feature type="non-terminal residue" evidence="1">
    <location>
        <position position="1"/>
    </location>
</feature>
<sequence length="80" mass="9129">IKDQIFKNLEQAKLYCQVMETQRCEFGNVIKNSDPFNDPADYNASNLPAFHITIPINEVFWDPPFPIPSAYVPVIPTSMV</sequence>